<protein>
    <submittedName>
        <fullName evidence="2">Uncharacterized protein</fullName>
    </submittedName>
</protein>
<proteinExistence type="predicted"/>
<dbReference type="AlphaFoldDB" id="A0A0F9MMF7"/>
<gene>
    <name evidence="2" type="ORF">LCGC14_1364040</name>
</gene>
<sequence length="528" mass="55596">MGNRRDRKKAMKRELKHTRGNPFGTIPGVPSFQGGGEVTNPFLDFINTPAEQRLTTATGGITQNQPPPGPGGIDRQALIAAGWREIAPGLWLTEQGRVVSEADLLNPPSPAAPSGFGAAAPQFRPGELELLQAQLELDQLNSEHARAIADGNLQLARQIEARIDAAQRRQLQLEGVLGAGQGLSGIGSSLGGIQAQRQQFLSQLAANPRDFAQLNIGLGGGESIFNQLIGGQQVGGQSTSLIGGTPTLGRDFAELLRQVNQRPELPIFEEAAERFRSIPGFAKGGQRLVTDEPMVAIGQISGQPRFTVGEGGKPELLQVIPLQEGGTVQTGFQTKPVLPGGTQLPPLLPPIGGPHPPPPRTDVPVPRNIADLIGAIGRGGFAGAQPAPVAAPALPKAQPIPTFPGIQALIALMGGLPQQNAQAQFGQEGSNILDVFRAGQEQQTFINELPRTAGEAIRRLSAFTPQSFFGILPSQQQLLASVFSALGVPPEDVFASIQRSFPTGPNPSSISFGNFEHGGMIAYMPRVA</sequence>
<evidence type="ECO:0000256" key="1">
    <source>
        <dbReference type="SAM" id="MobiDB-lite"/>
    </source>
</evidence>
<name>A0A0F9MMF7_9ZZZZ</name>
<organism evidence="2">
    <name type="scientific">marine sediment metagenome</name>
    <dbReference type="NCBI Taxonomy" id="412755"/>
    <lineage>
        <taxon>unclassified sequences</taxon>
        <taxon>metagenomes</taxon>
        <taxon>ecological metagenomes</taxon>
    </lineage>
</organism>
<reference evidence="2" key="1">
    <citation type="journal article" date="2015" name="Nature">
        <title>Complex archaea that bridge the gap between prokaryotes and eukaryotes.</title>
        <authorList>
            <person name="Spang A."/>
            <person name="Saw J.H."/>
            <person name="Jorgensen S.L."/>
            <person name="Zaremba-Niedzwiedzka K."/>
            <person name="Martijn J."/>
            <person name="Lind A.E."/>
            <person name="van Eijk R."/>
            <person name="Schleper C."/>
            <person name="Guy L."/>
            <person name="Ettema T.J."/>
        </authorList>
    </citation>
    <scope>NUCLEOTIDE SEQUENCE</scope>
</reference>
<comment type="caution">
    <text evidence="2">The sequence shown here is derived from an EMBL/GenBank/DDBJ whole genome shotgun (WGS) entry which is preliminary data.</text>
</comment>
<evidence type="ECO:0000313" key="2">
    <source>
        <dbReference type="EMBL" id="KKM78035.1"/>
    </source>
</evidence>
<feature type="compositionally biased region" description="Basic residues" evidence="1">
    <location>
        <begin position="1"/>
        <end position="19"/>
    </location>
</feature>
<feature type="region of interest" description="Disordered" evidence="1">
    <location>
        <begin position="1"/>
        <end position="30"/>
    </location>
</feature>
<dbReference type="EMBL" id="LAZR01008555">
    <property type="protein sequence ID" value="KKM78035.1"/>
    <property type="molecule type" value="Genomic_DNA"/>
</dbReference>
<accession>A0A0F9MMF7</accession>